<keyword evidence="4" id="KW-0732">Signal</keyword>
<evidence type="ECO:0000256" key="7">
    <source>
        <dbReference type="ARBA" id="ARBA00023136"/>
    </source>
</evidence>
<evidence type="ECO:0000256" key="3">
    <source>
        <dbReference type="ARBA" id="ARBA00022692"/>
    </source>
</evidence>
<evidence type="ECO:0000256" key="6">
    <source>
        <dbReference type="ARBA" id="ARBA00022989"/>
    </source>
</evidence>
<protein>
    <submittedName>
        <fullName evidence="11">Ferric-chelate reductase 1-like protein</fullName>
    </submittedName>
</protein>
<gene>
    <name evidence="11" type="ORF">BV898_17108</name>
</gene>
<dbReference type="OrthoDB" id="2419613at2759"/>
<evidence type="ECO:0000256" key="1">
    <source>
        <dbReference type="ARBA" id="ARBA00004370"/>
    </source>
</evidence>
<organism evidence="11 12">
    <name type="scientific">Hypsibius exemplaris</name>
    <name type="common">Freshwater tardigrade</name>
    <dbReference type="NCBI Taxonomy" id="2072580"/>
    <lineage>
        <taxon>Eukaryota</taxon>
        <taxon>Metazoa</taxon>
        <taxon>Ecdysozoa</taxon>
        <taxon>Tardigrada</taxon>
        <taxon>Eutardigrada</taxon>
        <taxon>Parachela</taxon>
        <taxon>Hypsibioidea</taxon>
        <taxon>Hypsibiidae</taxon>
        <taxon>Hypsibius</taxon>
    </lineage>
</organism>
<accession>A0A9X6NLQ7</accession>
<name>A0A9X6NLQ7_HYPEX</name>
<feature type="domain" description="Cytochrome b561" evidence="10">
    <location>
        <begin position="459"/>
        <end position="666"/>
    </location>
</feature>
<dbReference type="CDD" id="cd08760">
    <property type="entry name" value="Cyt_b561_FRRS1_like"/>
    <property type="match status" value="1"/>
</dbReference>
<evidence type="ECO:0000256" key="9">
    <source>
        <dbReference type="SAM" id="Phobius"/>
    </source>
</evidence>
<keyword evidence="12" id="KW-1185">Reference proteome</keyword>
<proteinExistence type="predicted"/>
<dbReference type="InterPro" id="IPR006593">
    <property type="entry name" value="Cyt_b561/ferric_Rdtase_TM"/>
</dbReference>
<keyword evidence="5" id="KW-0249">Electron transport</keyword>
<dbReference type="SMART" id="SM00664">
    <property type="entry name" value="DoH"/>
    <property type="match status" value="1"/>
</dbReference>
<feature type="transmembrane region" description="Helical" evidence="9">
    <location>
        <begin position="641"/>
        <end position="667"/>
    </location>
</feature>
<keyword evidence="3 9" id="KW-0812">Transmembrane</keyword>
<dbReference type="SMART" id="SM00665">
    <property type="entry name" value="B561"/>
    <property type="match status" value="1"/>
</dbReference>
<evidence type="ECO:0000256" key="4">
    <source>
        <dbReference type="ARBA" id="ARBA00022729"/>
    </source>
</evidence>
<evidence type="ECO:0000256" key="8">
    <source>
        <dbReference type="SAM" id="MobiDB-lite"/>
    </source>
</evidence>
<dbReference type="AlphaFoldDB" id="A0A9X6NLQ7"/>
<dbReference type="EMBL" id="MTYJ01000279">
    <property type="protein sequence ID" value="OWA52661.1"/>
    <property type="molecule type" value="Genomic_DNA"/>
</dbReference>
<evidence type="ECO:0000259" key="10">
    <source>
        <dbReference type="PROSITE" id="PS50939"/>
    </source>
</evidence>
<sequence>MGHRPIRQLMDDDDITVHETALDFPYIYCRFSHKARVINKRTGFQLPVESLAFLISVRGPVRSGEISKHSGRPTITYTPISLHFTPPVNDDLYTLHAGAYDIDLNESDTSNPSPKTLLSSSSLSEVQLASNTTATPDLSFVSMAVNSMSIFLPVFNPAITSFTGALLPSNISEAVNGSAFFEFTMEGDFVPILENGTDGTGTNEYGTDGTGTKENGTDGTGTNEIGTNGTGTNEIGTNGTGTNDNGTDGTETNKIGTNGTGTNETGKHENGTNGTDLFASFDLDPMTVVLDDADSYLGKITAGCGWEKGCMGHPDRCLNQTDPCHAVSTWRPSAHNRDEYIIELWRRADPKSREGKFVAIGFNAKSGQMAKTGVIACVDAQNTVDVLASYNPSYYSTAVDNPKEGITVLQTGADGTHLYCQFSVQSNKSFRGSFAGSPANVDLNNPLYMVLAYGPATPNGVLRKHSTAPLVSSGQVRLTDVAVSGAANKDYYKAHAGLMVGAWMFLASVGIFTARYYKPMWPGTKPCGLPVWFHIHRPIMILAISAAIAAFVLIFVQVRAWTATPVSVNPHPIIGIIAFGLGLIQPIMAIFRPHPGTANRPIFNWAHRLVGFSAHILAIAAIFLGLMMPQMNVLGGRDYGAAFWIMVAYAAFHVLWLILLQLIDWIAPLVGGGRRTTTMQMKTVNGHGTVYEETVIQEPVKAPASTLKTILWFTHFIVVAGLTIAILVLIGIST</sequence>
<feature type="transmembrane region" description="Helical" evidence="9">
    <location>
        <begin position="612"/>
        <end position="629"/>
    </location>
</feature>
<feature type="region of interest" description="Disordered" evidence="8">
    <location>
        <begin position="194"/>
        <end position="272"/>
    </location>
</feature>
<dbReference type="PANTHER" id="PTHR23130:SF171">
    <property type="entry name" value="OS01G0895300 PROTEIN"/>
    <property type="match status" value="1"/>
</dbReference>
<feature type="transmembrane region" description="Helical" evidence="9">
    <location>
        <begin position="538"/>
        <end position="561"/>
    </location>
</feature>
<feature type="transmembrane region" description="Helical" evidence="9">
    <location>
        <begin position="573"/>
        <end position="591"/>
    </location>
</feature>
<evidence type="ECO:0000256" key="2">
    <source>
        <dbReference type="ARBA" id="ARBA00022448"/>
    </source>
</evidence>
<evidence type="ECO:0000313" key="11">
    <source>
        <dbReference type="EMBL" id="OWA52661.1"/>
    </source>
</evidence>
<dbReference type="PANTHER" id="PTHR23130">
    <property type="entry name" value="CYTOCHROME B561 AND DOMON DOMAIN-CONTAINING PROTEIN"/>
    <property type="match status" value="1"/>
</dbReference>
<evidence type="ECO:0000256" key="5">
    <source>
        <dbReference type="ARBA" id="ARBA00022982"/>
    </source>
</evidence>
<evidence type="ECO:0000313" key="12">
    <source>
        <dbReference type="Proteomes" id="UP000192578"/>
    </source>
</evidence>
<dbReference type="Gene3D" id="1.20.120.1770">
    <property type="match status" value="1"/>
</dbReference>
<comment type="subcellular location">
    <subcellularLocation>
        <location evidence="1">Membrane</location>
    </subcellularLocation>
</comment>
<feature type="compositionally biased region" description="Low complexity" evidence="8">
    <location>
        <begin position="220"/>
        <end position="264"/>
    </location>
</feature>
<feature type="transmembrane region" description="Helical" evidence="9">
    <location>
        <begin position="496"/>
        <end position="517"/>
    </location>
</feature>
<keyword evidence="6 9" id="KW-1133">Transmembrane helix</keyword>
<comment type="caution">
    <text evidence="11">The sequence shown here is derived from an EMBL/GenBank/DDBJ whole genome shotgun (WGS) entry which is preliminary data.</text>
</comment>
<keyword evidence="7 9" id="KW-0472">Membrane</keyword>
<dbReference type="GO" id="GO:0016020">
    <property type="term" value="C:membrane"/>
    <property type="evidence" value="ECO:0007669"/>
    <property type="project" value="UniProtKB-SubCell"/>
</dbReference>
<reference evidence="12" key="1">
    <citation type="submission" date="2017-01" db="EMBL/GenBank/DDBJ databases">
        <title>Comparative genomics of anhydrobiosis in the tardigrade Hypsibius dujardini.</title>
        <authorList>
            <person name="Yoshida Y."/>
            <person name="Koutsovoulos G."/>
            <person name="Laetsch D."/>
            <person name="Stevens L."/>
            <person name="Kumar S."/>
            <person name="Horikawa D."/>
            <person name="Ishino K."/>
            <person name="Komine S."/>
            <person name="Tomita M."/>
            <person name="Blaxter M."/>
            <person name="Arakawa K."/>
        </authorList>
    </citation>
    <scope>NUCLEOTIDE SEQUENCE [LARGE SCALE GENOMIC DNA]</scope>
    <source>
        <strain evidence="12">Z151</strain>
    </source>
</reference>
<dbReference type="Pfam" id="PF03188">
    <property type="entry name" value="Cytochrom_B561"/>
    <property type="match status" value="1"/>
</dbReference>
<keyword evidence="2" id="KW-0813">Transport</keyword>
<dbReference type="PROSITE" id="PS50939">
    <property type="entry name" value="CYTOCHROME_B561"/>
    <property type="match status" value="1"/>
</dbReference>
<dbReference type="InterPro" id="IPR005018">
    <property type="entry name" value="DOMON_domain"/>
</dbReference>
<dbReference type="Proteomes" id="UP000192578">
    <property type="component" value="Unassembled WGS sequence"/>
</dbReference>
<feature type="transmembrane region" description="Helical" evidence="9">
    <location>
        <begin position="710"/>
        <end position="732"/>
    </location>
</feature>